<proteinExistence type="predicted"/>
<organism evidence="3 4">
    <name type="scientific">Ceraceosorus guamensis</name>
    <dbReference type="NCBI Taxonomy" id="1522189"/>
    <lineage>
        <taxon>Eukaryota</taxon>
        <taxon>Fungi</taxon>
        <taxon>Dikarya</taxon>
        <taxon>Basidiomycota</taxon>
        <taxon>Ustilaginomycotina</taxon>
        <taxon>Exobasidiomycetes</taxon>
        <taxon>Ceraceosorales</taxon>
        <taxon>Ceraceosoraceae</taxon>
        <taxon>Ceraceosorus</taxon>
    </lineage>
</organism>
<protein>
    <recommendedName>
        <fullName evidence="5">Secreted protein</fullName>
    </recommendedName>
</protein>
<reference evidence="3 4" key="1">
    <citation type="journal article" date="2018" name="Mol. Biol. Evol.">
        <title>Broad Genomic Sampling Reveals a Smut Pathogenic Ancestry of the Fungal Clade Ustilaginomycotina.</title>
        <authorList>
            <person name="Kijpornyongpan T."/>
            <person name="Mondo S.J."/>
            <person name="Barry K."/>
            <person name="Sandor L."/>
            <person name="Lee J."/>
            <person name="Lipzen A."/>
            <person name="Pangilinan J."/>
            <person name="LaButti K."/>
            <person name="Hainaut M."/>
            <person name="Henrissat B."/>
            <person name="Grigoriev I.V."/>
            <person name="Spatafora J.W."/>
            <person name="Aime M.C."/>
        </authorList>
    </citation>
    <scope>NUCLEOTIDE SEQUENCE [LARGE SCALE GENOMIC DNA]</scope>
    <source>
        <strain evidence="3 4">MCA 4658</strain>
    </source>
</reference>
<gene>
    <name evidence="3" type="ORF">IE81DRAFT_331417</name>
</gene>
<dbReference type="Proteomes" id="UP000245783">
    <property type="component" value="Unassembled WGS sequence"/>
</dbReference>
<dbReference type="AlphaFoldDB" id="A0A316VSX4"/>
<keyword evidence="4" id="KW-1185">Reference proteome</keyword>
<feature type="region of interest" description="Disordered" evidence="1">
    <location>
        <begin position="137"/>
        <end position="168"/>
    </location>
</feature>
<accession>A0A316VSX4</accession>
<feature type="chain" id="PRO_5016257411" description="Secreted protein" evidence="2">
    <location>
        <begin position="29"/>
        <end position="196"/>
    </location>
</feature>
<name>A0A316VSX4_9BASI</name>
<dbReference type="InParanoid" id="A0A316VSX4"/>
<evidence type="ECO:0008006" key="5">
    <source>
        <dbReference type="Google" id="ProtNLM"/>
    </source>
</evidence>
<keyword evidence="2" id="KW-0732">Signal</keyword>
<evidence type="ECO:0000313" key="3">
    <source>
        <dbReference type="EMBL" id="PWN40739.1"/>
    </source>
</evidence>
<evidence type="ECO:0000256" key="2">
    <source>
        <dbReference type="SAM" id="SignalP"/>
    </source>
</evidence>
<dbReference type="GeneID" id="37037118"/>
<dbReference type="EMBL" id="KZ819408">
    <property type="protein sequence ID" value="PWN40739.1"/>
    <property type="molecule type" value="Genomic_DNA"/>
</dbReference>
<evidence type="ECO:0000313" key="4">
    <source>
        <dbReference type="Proteomes" id="UP000245783"/>
    </source>
</evidence>
<dbReference type="RefSeq" id="XP_025367899.1">
    <property type="nucleotide sequence ID" value="XM_025515248.1"/>
</dbReference>
<feature type="signal peptide" evidence="2">
    <location>
        <begin position="1"/>
        <end position="28"/>
    </location>
</feature>
<evidence type="ECO:0000256" key="1">
    <source>
        <dbReference type="SAM" id="MobiDB-lite"/>
    </source>
</evidence>
<sequence>MFRTRPTTAIWLAMLIAQLLFMARSAFSIPLQDEYERDNAKRSLTIVITSGGPLLNRRKTLLAARGERQVLLPANARGLSRPATAIAAEAWQGSIVTGLATKVGPADHHNLAQPQPQELFHSPNMLHRVTTPQLEQQLGGLGDLGSSVDDDAEDSHRRKAGKMRSTPRMSRRWGITGMITLHPVKESWRTKKKVHG</sequence>